<sequence length="291" mass="31522">MADSVERTHLYHAEASALSGHLQLPFDLEIEQPASVELPEKGGYLTQRGLDYRLGSAISYKHAYTHVAGNKETKPGHGWNTLATSVIEGFNVLEVVTADRIVAQIGTDHPPEGHVPTVTFLGSRFENLRIAGHPVELDLNFSIVGDKPESDAPYTDPSSSGLLGRAAAQHARVRDQHKDYKNPIEGLLERFHLLPDKPTRGDGDEESIECSLVNQASGPFPGSCFGHVIHVPHFGTIYLAVLKVRHSKFLQKGRSPQLTNFELSMIDIDMGCIGSGKTSGATAKTNGVSGQ</sequence>
<comment type="caution">
    <text evidence="1">The sequence shown here is derived from an EMBL/GenBank/DDBJ whole genome shotgun (WGS) entry which is preliminary data.</text>
</comment>
<keyword evidence="2" id="KW-1185">Reference proteome</keyword>
<name>A0ABW1ENP8_9BACT</name>
<organism evidence="1 2">
    <name type="scientific">Acidicapsa dinghuensis</name>
    <dbReference type="NCBI Taxonomy" id="2218256"/>
    <lineage>
        <taxon>Bacteria</taxon>
        <taxon>Pseudomonadati</taxon>
        <taxon>Acidobacteriota</taxon>
        <taxon>Terriglobia</taxon>
        <taxon>Terriglobales</taxon>
        <taxon>Acidobacteriaceae</taxon>
        <taxon>Acidicapsa</taxon>
    </lineage>
</organism>
<dbReference type="RefSeq" id="WP_263341759.1">
    <property type="nucleotide sequence ID" value="NZ_JAGSYH010000008.1"/>
</dbReference>
<dbReference type="EMBL" id="JBHSPH010000020">
    <property type="protein sequence ID" value="MFC5865529.1"/>
    <property type="molecule type" value="Genomic_DNA"/>
</dbReference>
<gene>
    <name evidence="1" type="ORF">ACFPT7_24700</name>
</gene>
<protein>
    <submittedName>
        <fullName evidence="1">Uncharacterized protein</fullName>
    </submittedName>
</protein>
<accession>A0ABW1ENP8</accession>
<dbReference type="Proteomes" id="UP001596091">
    <property type="component" value="Unassembled WGS sequence"/>
</dbReference>
<evidence type="ECO:0000313" key="2">
    <source>
        <dbReference type="Proteomes" id="UP001596091"/>
    </source>
</evidence>
<proteinExistence type="predicted"/>
<reference evidence="2" key="1">
    <citation type="journal article" date="2019" name="Int. J. Syst. Evol. Microbiol.">
        <title>The Global Catalogue of Microorganisms (GCM) 10K type strain sequencing project: providing services to taxonomists for standard genome sequencing and annotation.</title>
        <authorList>
            <consortium name="The Broad Institute Genomics Platform"/>
            <consortium name="The Broad Institute Genome Sequencing Center for Infectious Disease"/>
            <person name="Wu L."/>
            <person name="Ma J."/>
        </authorList>
    </citation>
    <scope>NUCLEOTIDE SEQUENCE [LARGE SCALE GENOMIC DNA]</scope>
    <source>
        <strain evidence="2">JCM 4087</strain>
    </source>
</reference>
<evidence type="ECO:0000313" key="1">
    <source>
        <dbReference type="EMBL" id="MFC5865529.1"/>
    </source>
</evidence>